<dbReference type="CDD" id="cd00093">
    <property type="entry name" value="HTH_XRE"/>
    <property type="match status" value="1"/>
</dbReference>
<sequence length="337" mass="38947">METLRSEHKLCLSCMEEHDVSIVEIEEKEIFKGGEVEITSIYEYCSNTDELLETEDMIRANNLAVKDAYRKKMGLLTSSEIKNLREKYGISQKDFSEILDWGGATITRYENHQVQDRAHDDVLRKIDSDPKWLLDMLKRAKDRLSEKAFAKYFHEANEEYNKRKNQYLIDAIYAIYADFEEETVPGSMELRLDKVVEVINYLAQRVSNLHKVKLMKMLWYSDILNFKRHGNAITGLAYSALPMGAVPEGHDQIVKLEGVSFDIVLYDEIAYKFKPTPGFEIKNLSDDEIASIDKIINEFGELTTPQIVKKMHDEEAYKNTPKNCVIHYSFAGSLSIE</sequence>
<keyword evidence="3" id="KW-1185">Reference proteome</keyword>
<reference evidence="2 3" key="1">
    <citation type="submission" date="2023-04" db="EMBL/GenBank/DDBJ databases">
        <authorList>
            <person name="Hsu D."/>
        </authorList>
    </citation>
    <scope>NUCLEOTIDE SEQUENCE [LARGE SCALE GENOMIC DNA]</scope>
    <source>
        <strain evidence="2 3">MK1</strain>
    </source>
</reference>
<dbReference type="RefSeq" id="WP_366923869.1">
    <property type="nucleotide sequence ID" value="NZ_CP121694.1"/>
</dbReference>
<evidence type="ECO:0000313" key="2">
    <source>
        <dbReference type="EMBL" id="WRO20994.1"/>
    </source>
</evidence>
<dbReference type="GO" id="GO:0003677">
    <property type="term" value="F:DNA binding"/>
    <property type="evidence" value="ECO:0007669"/>
    <property type="project" value="InterPro"/>
</dbReference>
<dbReference type="InterPro" id="IPR025272">
    <property type="entry name" value="SocA_Panacea"/>
</dbReference>
<accession>A0AAU0UJM7</accession>
<evidence type="ECO:0000313" key="3">
    <source>
        <dbReference type="Proteomes" id="UP001329915"/>
    </source>
</evidence>
<proteinExistence type="predicted"/>
<gene>
    <name evidence="2" type="ORF">MFMK1_000785</name>
</gene>
<dbReference type="InterPro" id="IPR001387">
    <property type="entry name" value="Cro/C1-type_HTH"/>
</dbReference>
<dbReference type="InterPro" id="IPR010982">
    <property type="entry name" value="Lambda_DNA-bd_dom_sf"/>
</dbReference>
<dbReference type="KEGG" id="dbc:MFMK1_000785"/>
<feature type="domain" description="HTH cro/C1-type" evidence="1">
    <location>
        <begin position="81"/>
        <end position="111"/>
    </location>
</feature>
<dbReference type="EMBL" id="CP121694">
    <property type="protein sequence ID" value="WRO20994.1"/>
    <property type="molecule type" value="Genomic_DNA"/>
</dbReference>
<organism evidence="2 3">
    <name type="scientific">Metallumcola ferriviriculae</name>
    <dbReference type="NCBI Taxonomy" id="3039180"/>
    <lineage>
        <taxon>Bacteria</taxon>
        <taxon>Bacillati</taxon>
        <taxon>Bacillota</taxon>
        <taxon>Clostridia</taxon>
        <taxon>Neomoorellales</taxon>
        <taxon>Desulfitibacteraceae</taxon>
        <taxon>Metallumcola</taxon>
    </lineage>
</organism>
<protein>
    <submittedName>
        <fullName evidence="2">DUF4065 domain-containing protein</fullName>
    </submittedName>
</protein>
<evidence type="ECO:0000259" key="1">
    <source>
        <dbReference type="PROSITE" id="PS50943"/>
    </source>
</evidence>
<dbReference type="Gene3D" id="1.10.260.40">
    <property type="entry name" value="lambda repressor-like DNA-binding domains"/>
    <property type="match status" value="1"/>
</dbReference>
<dbReference type="NCBIfam" id="TIGR03830">
    <property type="entry name" value="CxxCG_CxxCG_HTH"/>
    <property type="match status" value="1"/>
</dbReference>
<name>A0AAU0UJM7_9FIRM</name>
<dbReference type="Proteomes" id="UP001329915">
    <property type="component" value="Chromosome"/>
</dbReference>
<dbReference type="InterPro" id="IPR022452">
    <property type="entry name" value="MqsA"/>
</dbReference>
<dbReference type="PROSITE" id="PS50943">
    <property type="entry name" value="HTH_CROC1"/>
    <property type="match status" value="1"/>
</dbReference>
<dbReference type="SUPFAM" id="SSF47413">
    <property type="entry name" value="lambda repressor-like DNA-binding domains"/>
    <property type="match status" value="1"/>
</dbReference>
<dbReference type="AlphaFoldDB" id="A0AAU0UJM7"/>
<dbReference type="Pfam" id="PF13274">
    <property type="entry name" value="SocA_Panacea"/>
    <property type="match status" value="1"/>
</dbReference>